<gene>
    <name evidence="2" type="ORF">GALMADRAFT_75010</name>
</gene>
<dbReference type="AlphaFoldDB" id="A0A067SL73"/>
<reference evidence="3" key="1">
    <citation type="journal article" date="2014" name="Proc. Natl. Acad. Sci. U.S.A.">
        <title>Extensive sampling of basidiomycete genomes demonstrates inadequacy of the white-rot/brown-rot paradigm for wood decay fungi.</title>
        <authorList>
            <person name="Riley R."/>
            <person name="Salamov A.A."/>
            <person name="Brown D.W."/>
            <person name="Nagy L.G."/>
            <person name="Floudas D."/>
            <person name="Held B.W."/>
            <person name="Levasseur A."/>
            <person name="Lombard V."/>
            <person name="Morin E."/>
            <person name="Otillar R."/>
            <person name="Lindquist E.A."/>
            <person name="Sun H."/>
            <person name="LaButti K.M."/>
            <person name="Schmutz J."/>
            <person name="Jabbour D."/>
            <person name="Luo H."/>
            <person name="Baker S.E."/>
            <person name="Pisabarro A.G."/>
            <person name="Walton J.D."/>
            <person name="Blanchette R.A."/>
            <person name="Henrissat B."/>
            <person name="Martin F."/>
            <person name="Cullen D."/>
            <person name="Hibbett D.S."/>
            <person name="Grigoriev I.V."/>
        </authorList>
    </citation>
    <scope>NUCLEOTIDE SEQUENCE [LARGE SCALE GENOMIC DNA]</scope>
    <source>
        <strain evidence="3">CBS 339.88</strain>
    </source>
</reference>
<keyword evidence="3" id="KW-1185">Reference proteome</keyword>
<sequence length="1107" mass="123040">LANALGARFEQGGQRADLEGSISLLRQAVGLQPSASFDHCTSLAHLANELLIRFKQGGQESDINEAISLFRRALELQVPPHPDRSTTLDDLSSALSTRFELGGQQIDFDEAESLHQEALNDSVSFYRHALELHPPVDPKRTLLLANLANSLFTRFEEEGQKSDLEEAISFHRQVLGFQTWPNRHQTLRNLSNALLTRFEQEGQQTDLNEAISLARLGVNILPTPYHLLSVPDLDNLADTLLTRFTISGQRDDLCEAISLLRQTLELSPWLHPWRASALNNLANALVRQFKQGSEERDLDEAISLYRETVELQESNLDRSPFLTNLANTLLIRFEKGGQQTDLKEAISLHKQALELLPSSHSRRSTALIGLANALVTQFQQEGQRINLDESISLHRQGLELTLPTERLRSNSLNNLANSLSTRRFEHGGLRSDLDECISLHRHALELFPSPHPFRSGCLNNLADALFTRFEGGQQQDLDEAILLHREALDLRPSPHPARRTSYFALANIFIRAHSLTSSGETSEFLEQAMSSFSAATESPSQSPSHRLHIATHWIKRANEYDHICAINAYQSALQTLPQVAALSFDVHARLKELGIESDGLARDASSCAIRAGDFVKAIEFLEVGRSILWSQVLSLRSPFDALRQIAPELGARLQDIASALELSSHRNISIDISDKKKMLFVDQEASRINRLIEEWETGINTVRELEGFEDFLRPIPLSRLKKAASQHPVVILIPNDSGSHCLLLTSTSVHHLDLPGLPTSKLQDLVNLVQIAVSPLKRRRSSLGTIFVNLVDILPERRGMRVHDDEKRTSDEIFRSVLGILWDNVVRPVIEFLEIKKSSSRELPILQWCTTGIFSFLPIHAAGVYNDEGSTECASEYFITSYTPTIGALLAGIPTSSSESFKMMVAIQSAELPSTKKELDRIKRHVPSDALVVLGVPGAPAQVEVVASQLSGVSIVHFACHGKQDRVNPLDSGLRLSDGLLRVSRIMQEPMPNGSLAFLCACETGMGDENLPDEAMSLGASLLFSGFRRVVATMWEMMDEDGPSIADAFYEEIFRGVDGKPTLIPDTTKSARALHMAVQKLRSQKVSFDRWVPFIHMGQVGNPLPLV</sequence>
<dbReference type="Pfam" id="PF13374">
    <property type="entry name" value="TPR_10"/>
    <property type="match status" value="2"/>
</dbReference>
<dbReference type="HOGENOM" id="CLU_001305_0_1_1"/>
<dbReference type="SUPFAM" id="SSF81901">
    <property type="entry name" value="HCP-like"/>
    <property type="match status" value="1"/>
</dbReference>
<evidence type="ECO:0000313" key="3">
    <source>
        <dbReference type="Proteomes" id="UP000027222"/>
    </source>
</evidence>
<feature type="domain" description="CHAT" evidence="1">
    <location>
        <begin position="820"/>
        <end position="1099"/>
    </location>
</feature>
<dbReference type="OrthoDB" id="9991317at2759"/>
<dbReference type="EMBL" id="KL142392">
    <property type="protein sequence ID" value="KDR71661.1"/>
    <property type="molecule type" value="Genomic_DNA"/>
</dbReference>
<proteinExistence type="predicted"/>
<dbReference type="PANTHER" id="PTHR19959">
    <property type="entry name" value="KINESIN LIGHT CHAIN"/>
    <property type="match status" value="1"/>
</dbReference>
<name>A0A067SL73_GALM3</name>
<accession>A0A067SL73</accession>
<dbReference type="STRING" id="685588.A0A067SL73"/>
<dbReference type="SUPFAM" id="SSF48452">
    <property type="entry name" value="TPR-like"/>
    <property type="match status" value="1"/>
</dbReference>
<organism evidence="2 3">
    <name type="scientific">Galerina marginata (strain CBS 339.88)</name>
    <dbReference type="NCBI Taxonomy" id="685588"/>
    <lineage>
        <taxon>Eukaryota</taxon>
        <taxon>Fungi</taxon>
        <taxon>Dikarya</taxon>
        <taxon>Basidiomycota</taxon>
        <taxon>Agaricomycotina</taxon>
        <taxon>Agaricomycetes</taxon>
        <taxon>Agaricomycetidae</taxon>
        <taxon>Agaricales</taxon>
        <taxon>Agaricineae</taxon>
        <taxon>Strophariaceae</taxon>
        <taxon>Galerina</taxon>
    </lineage>
</organism>
<dbReference type="InterPro" id="IPR011990">
    <property type="entry name" value="TPR-like_helical_dom_sf"/>
</dbReference>
<dbReference type="Proteomes" id="UP000027222">
    <property type="component" value="Unassembled WGS sequence"/>
</dbReference>
<feature type="non-terminal residue" evidence="2">
    <location>
        <position position="1"/>
    </location>
</feature>
<dbReference type="Pfam" id="PF12770">
    <property type="entry name" value="CHAT"/>
    <property type="match status" value="1"/>
</dbReference>
<protein>
    <recommendedName>
        <fullName evidence="1">CHAT domain-containing protein</fullName>
    </recommendedName>
</protein>
<dbReference type="PANTHER" id="PTHR19959:SF119">
    <property type="entry name" value="FUNGAL LIPASE-LIKE DOMAIN-CONTAINING PROTEIN"/>
    <property type="match status" value="1"/>
</dbReference>
<dbReference type="Gene3D" id="1.25.40.10">
    <property type="entry name" value="Tetratricopeptide repeat domain"/>
    <property type="match status" value="4"/>
</dbReference>
<dbReference type="InterPro" id="IPR024983">
    <property type="entry name" value="CHAT_dom"/>
</dbReference>
<evidence type="ECO:0000313" key="2">
    <source>
        <dbReference type="EMBL" id="KDR71661.1"/>
    </source>
</evidence>
<evidence type="ECO:0000259" key="1">
    <source>
        <dbReference type="Pfam" id="PF12770"/>
    </source>
</evidence>